<organism evidence="1 2">
    <name type="scientific">Pseudomonas syringae</name>
    <dbReference type="NCBI Taxonomy" id="317"/>
    <lineage>
        <taxon>Bacteria</taxon>
        <taxon>Pseudomonadati</taxon>
        <taxon>Pseudomonadota</taxon>
        <taxon>Gammaproteobacteria</taxon>
        <taxon>Pseudomonadales</taxon>
        <taxon>Pseudomonadaceae</taxon>
        <taxon>Pseudomonas</taxon>
    </lineage>
</organism>
<sequence length="59" mass="6071">MFKASLRSHLTLWFTGLSLLTLLIVAQTICSAIAQAAFAVVGHAGAGIGRQSGGADQSR</sequence>
<dbReference type="RefSeq" id="WP_065832145.1">
    <property type="nucleotide sequence ID" value="NZ_LGSI01000020.1"/>
</dbReference>
<proteinExistence type="predicted"/>
<evidence type="ECO:0000313" key="2">
    <source>
        <dbReference type="Proteomes" id="UP000093104"/>
    </source>
</evidence>
<reference evidence="1 2" key="1">
    <citation type="submission" date="2015-07" db="EMBL/GenBank/DDBJ databases">
        <title>Draft genome sequence of a diazotrophic, plant growth-promoting rhizobacterium of the Pseudomonas syringae complex.</title>
        <authorList>
            <person name="Patten C.L."/>
            <person name="Jeong H."/>
        </authorList>
    </citation>
    <scope>NUCLEOTIDE SEQUENCE [LARGE SCALE GENOMIC DNA]</scope>
    <source>
        <strain evidence="1 2">GR12-2</strain>
    </source>
</reference>
<evidence type="ECO:0000313" key="1">
    <source>
        <dbReference type="EMBL" id="OCR25889.1"/>
    </source>
</evidence>
<name>A0A1C7Z966_PSESX</name>
<dbReference type="Proteomes" id="UP000093104">
    <property type="component" value="Unassembled WGS sequence"/>
</dbReference>
<protein>
    <submittedName>
        <fullName evidence="1">Uncharacterized protein</fullName>
    </submittedName>
</protein>
<dbReference type="EMBL" id="LGSI01000020">
    <property type="protein sequence ID" value="OCR25889.1"/>
    <property type="molecule type" value="Genomic_DNA"/>
</dbReference>
<gene>
    <name evidence="1" type="ORF">AFK24_04750</name>
</gene>
<comment type="caution">
    <text evidence="1">The sequence shown here is derived from an EMBL/GenBank/DDBJ whole genome shotgun (WGS) entry which is preliminary data.</text>
</comment>
<dbReference type="AlphaFoldDB" id="A0A1C7Z966"/>
<accession>A0A1C7Z966</accession>